<protein>
    <submittedName>
        <fullName evidence="1">Uncharacterized protein</fullName>
    </submittedName>
</protein>
<evidence type="ECO:0000313" key="1">
    <source>
        <dbReference type="EMBL" id="KIW82400.1"/>
    </source>
</evidence>
<name>A0A0D2GUV4_9EURO</name>
<dbReference type="AlphaFoldDB" id="A0A0D2GUV4"/>
<dbReference type="EMBL" id="KN846971">
    <property type="protein sequence ID" value="KIW82400.1"/>
    <property type="molecule type" value="Genomic_DNA"/>
</dbReference>
<dbReference type="VEuPathDB" id="FungiDB:Z517_05427"/>
<dbReference type="GeneID" id="25304917"/>
<sequence>MTCTEKELRSPAQFYNTMRHIDEQSFTVASSIFQELRQILVRHEVNDTFAIEILHRHLWLAPNSVMLHGRSNGEDYCQPVLATSADRIATYDPSRSAQIVVRTTQHSVVVGH</sequence>
<dbReference type="RefSeq" id="XP_013286208.1">
    <property type="nucleotide sequence ID" value="XM_013430754.1"/>
</dbReference>
<accession>A0A0D2GUV4</accession>
<evidence type="ECO:0000313" key="2">
    <source>
        <dbReference type="Proteomes" id="UP000053029"/>
    </source>
</evidence>
<reference evidence="1 2" key="1">
    <citation type="submission" date="2015-01" db="EMBL/GenBank/DDBJ databases">
        <title>The Genome Sequence of Fonsecaea pedrosoi CBS 271.37.</title>
        <authorList>
            <consortium name="The Broad Institute Genomics Platform"/>
            <person name="Cuomo C."/>
            <person name="de Hoog S."/>
            <person name="Gorbushina A."/>
            <person name="Stielow B."/>
            <person name="Teixiera M."/>
            <person name="Abouelleil A."/>
            <person name="Chapman S.B."/>
            <person name="Priest M."/>
            <person name="Young S.K."/>
            <person name="Wortman J."/>
            <person name="Nusbaum C."/>
            <person name="Birren B."/>
        </authorList>
    </citation>
    <scope>NUCLEOTIDE SEQUENCE [LARGE SCALE GENOMIC DNA]</scope>
    <source>
        <strain evidence="1 2">CBS 271.37</strain>
    </source>
</reference>
<gene>
    <name evidence="1" type="ORF">Z517_05427</name>
</gene>
<organism evidence="1 2">
    <name type="scientific">Fonsecaea pedrosoi CBS 271.37</name>
    <dbReference type="NCBI Taxonomy" id="1442368"/>
    <lineage>
        <taxon>Eukaryota</taxon>
        <taxon>Fungi</taxon>
        <taxon>Dikarya</taxon>
        <taxon>Ascomycota</taxon>
        <taxon>Pezizomycotina</taxon>
        <taxon>Eurotiomycetes</taxon>
        <taxon>Chaetothyriomycetidae</taxon>
        <taxon>Chaetothyriales</taxon>
        <taxon>Herpotrichiellaceae</taxon>
        <taxon>Fonsecaea</taxon>
    </lineage>
</organism>
<keyword evidence="2" id="KW-1185">Reference proteome</keyword>
<dbReference type="HOGENOM" id="CLU_2145916_0_0_1"/>
<dbReference type="Proteomes" id="UP000053029">
    <property type="component" value="Unassembled WGS sequence"/>
</dbReference>
<proteinExistence type="predicted"/>